<accession>A0ABY4CK87</accession>
<protein>
    <submittedName>
        <fullName evidence="2">Uncharacterized protein</fullName>
    </submittedName>
</protein>
<feature type="compositionally biased region" description="Basic and acidic residues" evidence="1">
    <location>
        <begin position="45"/>
        <end position="55"/>
    </location>
</feature>
<sequence>MKIYTPYIRLKNGTILYAKDKGLHAFCFEVTEEENRRYQERIKKIKESKQQKESEMINQEEDDSSQQ</sequence>
<feature type="compositionally biased region" description="Acidic residues" evidence="1">
    <location>
        <begin position="58"/>
        <end position="67"/>
    </location>
</feature>
<evidence type="ECO:0000256" key="1">
    <source>
        <dbReference type="SAM" id="MobiDB-lite"/>
    </source>
</evidence>
<keyword evidence="3" id="KW-1185">Reference proteome</keyword>
<name>A0ABY4CK87_9BACL</name>
<dbReference type="Proteomes" id="UP000830167">
    <property type="component" value="Chromosome"/>
</dbReference>
<dbReference type="RefSeq" id="WP_347437444.1">
    <property type="nucleotide sequence ID" value="NZ_CP089291.1"/>
</dbReference>
<evidence type="ECO:0000313" key="3">
    <source>
        <dbReference type="Proteomes" id="UP000830167"/>
    </source>
</evidence>
<dbReference type="EMBL" id="CP089291">
    <property type="protein sequence ID" value="UOF90744.1"/>
    <property type="molecule type" value="Genomic_DNA"/>
</dbReference>
<feature type="region of interest" description="Disordered" evidence="1">
    <location>
        <begin position="45"/>
        <end position="67"/>
    </location>
</feature>
<reference evidence="2" key="1">
    <citation type="submission" date="2021-12" db="EMBL/GenBank/DDBJ databases">
        <title>Alicyclobacillaceae gen. nov., sp. nov., isolated from chalcocite enrichment system.</title>
        <authorList>
            <person name="Jiang Z."/>
        </authorList>
    </citation>
    <scope>NUCLEOTIDE SEQUENCE</scope>
    <source>
        <strain evidence="2">MYW30-H2</strain>
    </source>
</reference>
<gene>
    <name evidence="2" type="ORF">LSG31_00230</name>
</gene>
<evidence type="ECO:0000313" key="2">
    <source>
        <dbReference type="EMBL" id="UOF90744.1"/>
    </source>
</evidence>
<proteinExistence type="predicted"/>
<organism evidence="2 3">
    <name type="scientific">Fodinisporobacter ferrooxydans</name>
    <dbReference type="NCBI Taxonomy" id="2901836"/>
    <lineage>
        <taxon>Bacteria</taxon>
        <taxon>Bacillati</taxon>
        <taxon>Bacillota</taxon>
        <taxon>Bacilli</taxon>
        <taxon>Bacillales</taxon>
        <taxon>Alicyclobacillaceae</taxon>
        <taxon>Fodinisporobacter</taxon>
    </lineage>
</organism>